<dbReference type="GO" id="GO:0006366">
    <property type="term" value="P:transcription by RNA polymerase II"/>
    <property type="evidence" value="ECO:0007669"/>
    <property type="project" value="TreeGrafter"/>
</dbReference>
<comment type="similarity">
    <text evidence="1">Belongs to the CCDC124 family.</text>
</comment>
<evidence type="ECO:0000256" key="3">
    <source>
        <dbReference type="SAM" id="MobiDB-lite"/>
    </source>
</evidence>
<feature type="compositionally biased region" description="Basic and acidic residues" evidence="3">
    <location>
        <begin position="20"/>
        <end position="82"/>
    </location>
</feature>
<dbReference type="InterPro" id="IPR054414">
    <property type="entry name" value="Ccdc124/Oxs1_C"/>
</dbReference>
<feature type="compositionally biased region" description="Polar residues" evidence="3">
    <location>
        <begin position="1"/>
        <end position="12"/>
    </location>
</feature>
<gene>
    <name evidence="5" type="ORF">CEURO_LOCUS6318</name>
</gene>
<dbReference type="InterPro" id="IPR010422">
    <property type="entry name" value="Ccdc124/Oxs1"/>
</dbReference>
<sequence>MLNKKTVNTYKTAASKARKAAVESERKAREERDKEDRFWREAEGTKSRAAKKREEEAERRAEAAAKKAEARRLADQEARELARSLQKNKKVTEAELRRRREEEQAAILRRTEEEKRRQGRRVTAEEEYERMVLVRNTNRDGSVIDARSVEEALLHMMGSPQNLSPERHPERNLKASFKAFEKNELPVLKEEKPGLTLTQYKDMIWKVWKKSGDNPLNQTPKFVPWNCREDLPYMEDDKHSMHAPQKALLA</sequence>
<reference evidence="5" key="1">
    <citation type="submission" date="2022-07" db="EMBL/GenBank/DDBJ databases">
        <authorList>
            <person name="Macas J."/>
            <person name="Novak P."/>
            <person name="Neumann P."/>
        </authorList>
    </citation>
    <scope>NUCLEOTIDE SEQUENCE</scope>
</reference>
<dbReference type="Pfam" id="PF06244">
    <property type="entry name" value="Ccdc124"/>
    <property type="match status" value="1"/>
</dbReference>
<dbReference type="AlphaFoldDB" id="A0A9P0YWD6"/>
<evidence type="ECO:0000259" key="4">
    <source>
        <dbReference type="Pfam" id="PF06244"/>
    </source>
</evidence>
<organism evidence="5 6">
    <name type="scientific">Cuscuta europaea</name>
    <name type="common">European dodder</name>
    <dbReference type="NCBI Taxonomy" id="41803"/>
    <lineage>
        <taxon>Eukaryota</taxon>
        <taxon>Viridiplantae</taxon>
        <taxon>Streptophyta</taxon>
        <taxon>Embryophyta</taxon>
        <taxon>Tracheophyta</taxon>
        <taxon>Spermatophyta</taxon>
        <taxon>Magnoliopsida</taxon>
        <taxon>eudicotyledons</taxon>
        <taxon>Gunneridae</taxon>
        <taxon>Pentapetalae</taxon>
        <taxon>asterids</taxon>
        <taxon>lamiids</taxon>
        <taxon>Solanales</taxon>
        <taxon>Convolvulaceae</taxon>
        <taxon>Cuscuteae</taxon>
        <taxon>Cuscuta</taxon>
        <taxon>Cuscuta subgen. Cuscuta</taxon>
    </lineage>
</organism>
<evidence type="ECO:0000256" key="1">
    <source>
        <dbReference type="ARBA" id="ARBA00008296"/>
    </source>
</evidence>
<name>A0A9P0YWD6_CUSEU</name>
<dbReference type="GO" id="GO:0003713">
    <property type="term" value="F:transcription coactivator activity"/>
    <property type="evidence" value="ECO:0007669"/>
    <property type="project" value="TreeGrafter"/>
</dbReference>
<dbReference type="Proteomes" id="UP001152484">
    <property type="component" value="Unassembled WGS sequence"/>
</dbReference>
<dbReference type="GO" id="GO:0005634">
    <property type="term" value="C:nucleus"/>
    <property type="evidence" value="ECO:0007669"/>
    <property type="project" value="TreeGrafter"/>
</dbReference>
<accession>A0A9P0YWD6</accession>
<protein>
    <recommendedName>
        <fullName evidence="4">Coiled-coil domain-containing protein</fullName>
    </recommendedName>
</protein>
<evidence type="ECO:0000256" key="2">
    <source>
        <dbReference type="ARBA" id="ARBA00023054"/>
    </source>
</evidence>
<evidence type="ECO:0000313" key="6">
    <source>
        <dbReference type="Proteomes" id="UP001152484"/>
    </source>
</evidence>
<feature type="region of interest" description="Disordered" evidence="3">
    <location>
        <begin position="1"/>
        <end position="101"/>
    </location>
</feature>
<feature type="compositionally biased region" description="Basic and acidic residues" evidence="3">
    <location>
        <begin position="90"/>
        <end position="101"/>
    </location>
</feature>
<dbReference type="EMBL" id="CAMAPE010000010">
    <property type="protein sequence ID" value="CAH9077437.1"/>
    <property type="molecule type" value="Genomic_DNA"/>
</dbReference>
<dbReference type="PANTHER" id="PTHR21680:SF0">
    <property type="entry name" value="COILED-COIL DOMAIN-CONTAINING PROTEIN 124"/>
    <property type="match status" value="1"/>
</dbReference>
<keyword evidence="6" id="KW-1185">Reference proteome</keyword>
<evidence type="ECO:0000313" key="5">
    <source>
        <dbReference type="EMBL" id="CAH9077437.1"/>
    </source>
</evidence>
<proteinExistence type="inferred from homology"/>
<dbReference type="OrthoDB" id="76412at2759"/>
<comment type="caution">
    <text evidence="5">The sequence shown here is derived from an EMBL/GenBank/DDBJ whole genome shotgun (WGS) entry which is preliminary data.</text>
</comment>
<dbReference type="PANTHER" id="PTHR21680">
    <property type="entry name" value="COILED-COIL DOMAIN-CONTAINING PROTEIN 124"/>
    <property type="match status" value="1"/>
</dbReference>
<feature type="domain" description="Coiled-coil" evidence="4">
    <location>
        <begin position="138"/>
        <end position="218"/>
    </location>
</feature>
<keyword evidence="2" id="KW-0175">Coiled coil</keyword>